<dbReference type="GO" id="GO:0030688">
    <property type="term" value="C:preribosome, small subunit precursor"/>
    <property type="evidence" value="ECO:0007669"/>
    <property type="project" value="InterPro"/>
</dbReference>
<dbReference type="RefSeq" id="XP_035340762.1">
    <property type="nucleotide sequence ID" value="XM_035484869.1"/>
</dbReference>
<dbReference type="GeneID" id="55989180"/>
<protein>
    <recommendedName>
        <fullName evidence="3">Ribosome biogenesis protein SLX9</fullName>
    </recommendedName>
</protein>
<dbReference type="AlphaFoldDB" id="A0A7H8QN19"/>
<accession>A0A7H8QN19</accession>
<feature type="region of interest" description="Disordered" evidence="5">
    <location>
        <begin position="126"/>
        <end position="173"/>
    </location>
</feature>
<dbReference type="Pfam" id="PF15341">
    <property type="entry name" value="SLX9"/>
    <property type="match status" value="1"/>
</dbReference>
<comment type="similarity">
    <text evidence="2">Belongs to the SLX9 family.</text>
</comment>
<feature type="region of interest" description="Disordered" evidence="5">
    <location>
        <begin position="1"/>
        <end position="32"/>
    </location>
</feature>
<evidence type="ECO:0000313" key="7">
    <source>
        <dbReference type="Proteomes" id="UP000509510"/>
    </source>
</evidence>
<reference evidence="7" key="1">
    <citation type="submission" date="2020-06" db="EMBL/GenBank/DDBJ databases">
        <title>A chromosome-scale genome assembly of Talaromyces rugulosus W13939.</title>
        <authorList>
            <person name="Wang B."/>
            <person name="Guo L."/>
            <person name="Ye K."/>
            <person name="Wang L."/>
        </authorList>
    </citation>
    <scope>NUCLEOTIDE SEQUENCE [LARGE SCALE GENOMIC DNA]</scope>
    <source>
        <strain evidence="7">W13939</strain>
    </source>
</reference>
<dbReference type="GO" id="GO:0000462">
    <property type="term" value="P:maturation of SSU-rRNA from tricistronic rRNA transcript (SSU-rRNA, 5.8S rRNA, LSU-rRNA)"/>
    <property type="evidence" value="ECO:0007669"/>
    <property type="project" value="InterPro"/>
</dbReference>
<proteinExistence type="inferred from homology"/>
<keyword evidence="4" id="KW-0539">Nucleus</keyword>
<dbReference type="GO" id="GO:0005730">
    <property type="term" value="C:nucleolus"/>
    <property type="evidence" value="ECO:0007669"/>
    <property type="project" value="UniProtKB-SubCell"/>
</dbReference>
<dbReference type="GO" id="GO:0030686">
    <property type="term" value="C:90S preribosome"/>
    <property type="evidence" value="ECO:0007669"/>
    <property type="project" value="InterPro"/>
</dbReference>
<keyword evidence="7" id="KW-1185">Reference proteome</keyword>
<evidence type="ECO:0000256" key="2">
    <source>
        <dbReference type="ARBA" id="ARBA00011022"/>
    </source>
</evidence>
<sequence>MAPLRPASRKAASGRGSVNHGLFNDELRTSKKDKRVIKHSTFMAKVAKNQKTTPKRRRPSKKLVATLDSLADALPDAEHQDQSELADQAHLIKHKTLKTRPGAMKRKEKMEQLERDRFMKNMSQMNTVESNTATTQTTGSDATESNSTTSRWAALRGFISQTMEHQPAFKNAK</sequence>
<dbReference type="EMBL" id="CP055898">
    <property type="protein sequence ID" value="QKX54583.1"/>
    <property type="molecule type" value="Genomic_DNA"/>
</dbReference>
<evidence type="ECO:0000256" key="1">
    <source>
        <dbReference type="ARBA" id="ARBA00004604"/>
    </source>
</evidence>
<dbReference type="Proteomes" id="UP000509510">
    <property type="component" value="Chromosome I"/>
</dbReference>
<dbReference type="OrthoDB" id="5429132at2759"/>
<evidence type="ECO:0000256" key="4">
    <source>
        <dbReference type="ARBA" id="ARBA00023242"/>
    </source>
</evidence>
<evidence type="ECO:0000256" key="3">
    <source>
        <dbReference type="ARBA" id="ARBA00021321"/>
    </source>
</evidence>
<dbReference type="InterPro" id="IPR028160">
    <property type="entry name" value="Slx9-like"/>
</dbReference>
<evidence type="ECO:0000313" key="6">
    <source>
        <dbReference type="EMBL" id="QKX54583.1"/>
    </source>
</evidence>
<feature type="compositionally biased region" description="Low complexity" evidence="5">
    <location>
        <begin position="132"/>
        <end position="143"/>
    </location>
</feature>
<evidence type="ECO:0000256" key="5">
    <source>
        <dbReference type="SAM" id="MobiDB-lite"/>
    </source>
</evidence>
<name>A0A7H8QN19_TALRU</name>
<gene>
    <name evidence="6" type="ORF">TRUGW13939_01670</name>
</gene>
<organism evidence="6 7">
    <name type="scientific">Talaromyces rugulosus</name>
    <name type="common">Penicillium rugulosum</name>
    <dbReference type="NCBI Taxonomy" id="121627"/>
    <lineage>
        <taxon>Eukaryota</taxon>
        <taxon>Fungi</taxon>
        <taxon>Dikarya</taxon>
        <taxon>Ascomycota</taxon>
        <taxon>Pezizomycotina</taxon>
        <taxon>Eurotiomycetes</taxon>
        <taxon>Eurotiomycetidae</taxon>
        <taxon>Eurotiales</taxon>
        <taxon>Trichocomaceae</taxon>
        <taxon>Talaromyces</taxon>
        <taxon>Talaromyces sect. Islandici</taxon>
    </lineage>
</organism>
<comment type="subcellular location">
    <subcellularLocation>
        <location evidence="1">Nucleus</location>
        <location evidence="1">Nucleolus</location>
    </subcellularLocation>
</comment>
<dbReference type="KEGG" id="trg:TRUGW13939_01670"/>